<dbReference type="Pfam" id="PF01494">
    <property type="entry name" value="FAD_binding_3"/>
    <property type="match status" value="1"/>
</dbReference>
<evidence type="ECO:0000259" key="7">
    <source>
        <dbReference type="Pfam" id="PF01494"/>
    </source>
</evidence>
<evidence type="ECO:0000313" key="8">
    <source>
        <dbReference type="EMBL" id="KAL2276286.1"/>
    </source>
</evidence>
<comment type="similarity">
    <text evidence="2">Belongs to the paxM FAD-dependent monooxygenase family.</text>
</comment>
<dbReference type="InterPro" id="IPR036188">
    <property type="entry name" value="FAD/NAD-bd_sf"/>
</dbReference>
<dbReference type="PANTHER" id="PTHR47356:SF2">
    <property type="entry name" value="FAD-BINDING DOMAIN-CONTAINING PROTEIN-RELATED"/>
    <property type="match status" value="1"/>
</dbReference>
<dbReference type="InterPro" id="IPR002938">
    <property type="entry name" value="FAD-bd"/>
</dbReference>
<evidence type="ECO:0000256" key="6">
    <source>
        <dbReference type="SAM" id="Phobius"/>
    </source>
</evidence>
<keyword evidence="6" id="KW-1133">Transmembrane helix</keyword>
<dbReference type="SUPFAM" id="SSF51905">
    <property type="entry name" value="FAD/NAD(P)-binding domain"/>
    <property type="match status" value="1"/>
</dbReference>
<keyword evidence="9" id="KW-1185">Reference proteome</keyword>
<keyword evidence="6" id="KW-0472">Membrane</keyword>
<comment type="cofactor">
    <cofactor evidence="1">
        <name>FAD</name>
        <dbReference type="ChEBI" id="CHEBI:57692"/>
    </cofactor>
</comment>
<dbReference type="EMBL" id="JBAWTH010000119">
    <property type="protein sequence ID" value="KAL2276286.1"/>
    <property type="molecule type" value="Genomic_DNA"/>
</dbReference>
<dbReference type="PANTHER" id="PTHR47356">
    <property type="entry name" value="FAD-DEPENDENT MONOOXYGENASE ASQG-RELATED"/>
    <property type="match status" value="1"/>
</dbReference>
<evidence type="ECO:0000256" key="4">
    <source>
        <dbReference type="ARBA" id="ARBA00022827"/>
    </source>
</evidence>
<organism evidence="8 9">
    <name type="scientific">Diaporthe vaccinii</name>
    <dbReference type="NCBI Taxonomy" id="105482"/>
    <lineage>
        <taxon>Eukaryota</taxon>
        <taxon>Fungi</taxon>
        <taxon>Dikarya</taxon>
        <taxon>Ascomycota</taxon>
        <taxon>Pezizomycotina</taxon>
        <taxon>Sordariomycetes</taxon>
        <taxon>Sordariomycetidae</taxon>
        <taxon>Diaporthales</taxon>
        <taxon>Diaporthaceae</taxon>
        <taxon>Diaporthe</taxon>
        <taxon>Diaporthe eres species complex</taxon>
    </lineage>
</organism>
<reference evidence="8 9" key="1">
    <citation type="submission" date="2024-03" db="EMBL/GenBank/DDBJ databases">
        <title>A high-quality draft genome sequence of Diaporthe vaccinii, a causative agent of upright dieback and viscid rot disease in cranberry plants.</title>
        <authorList>
            <person name="Sarrasin M."/>
            <person name="Lang B.F."/>
            <person name="Burger G."/>
        </authorList>
    </citation>
    <scope>NUCLEOTIDE SEQUENCE [LARGE SCALE GENOMIC DNA]</scope>
    <source>
        <strain evidence="8 9">IS7</strain>
    </source>
</reference>
<evidence type="ECO:0000313" key="9">
    <source>
        <dbReference type="Proteomes" id="UP001600888"/>
    </source>
</evidence>
<keyword evidence="6" id="KW-0812">Transmembrane</keyword>
<comment type="caution">
    <text evidence="8">The sequence shown here is derived from an EMBL/GenBank/DDBJ whole genome shotgun (WGS) entry which is preliminary data.</text>
</comment>
<evidence type="ECO:0000256" key="3">
    <source>
        <dbReference type="ARBA" id="ARBA00022630"/>
    </source>
</evidence>
<dbReference type="PRINTS" id="PR00420">
    <property type="entry name" value="RNGMNOXGNASE"/>
</dbReference>
<gene>
    <name evidence="8" type="ORF">FJTKL_01047</name>
</gene>
<dbReference type="InterPro" id="IPR050562">
    <property type="entry name" value="FAD_mOase_fung"/>
</dbReference>
<keyword evidence="5" id="KW-0560">Oxidoreductase</keyword>
<dbReference type="Proteomes" id="UP001600888">
    <property type="component" value="Unassembled WGS sequence"/>
</dbReference>
<sequence length="184" mass="20124">MAQGKGFKIIIAGGGIAGLTLAAILEKFDIDYVLLESHGDIAPEVGASIGLFPNGLRILDQIGCYEAIRALPETDVRHMHIADENGKTIAQRSDSMPHLEQRLGYRSIFFDRQWLLRILFDHLAHKDRVKLNKKVSQIKLAPGGVEVLTKDGDNFKGSIVVGADGIYSTVGAEMFRLAGELQPD</sequence>
<feature type="transmembrane region" description="Helical" evidence="6">
    <location>
        <begin position="6"/>
        <end position="25"/>
    </location>
</feature>
<name>A0ABR4E1I5_9PEZI</name>
<accession>A0ABR4E1I5</accession>
<evidence type="ECO:0000256" key="5">
    <source>
        <dbReference type="ARBA" id="ARBA00023002"/>
    </source>
</evidence>
<evidence type="ECO:0000256" key="1">
    <source>
        <dbReference type="ARBA" id="ARBA00001974"/>
    </source>
</evidence>
<protein>
    <recommendedName>
        <fullName evidence="7">FAD-binding domain-containing protein</fullName>
    </recommendedName>
</protein>
<feature type="domain" description="FAD-binding" evidence="7">
    <location>
        <begin position="8"/>
        <end position="173"/>
    </location>
</feature>
<evidence type="ECO:0000256" key="2">
    <source>
        <dbReference type="ARBA" id="ARBA00007992"/>
    </source>
</evidence>
<proteinExistence type="inferred from homology"/>
<keyword evidence="3" id="KW-0285">Flavoprotein</keyword>
<keyword evidence="4" id="KW-0274">FAD</keyword>
<dbReference type="Gene3D" id="3.50.50.60">
    <property type="entry name" value="FAD/NAD(P)-binding domain"/>
    <property type="match status" value="1"/>
</dbReference>